<proteinExistence type="predicted"/>
<evidence type="ECO:0000313" key="3">
    <source>
        <dbReference type="Proteomes" id="UP001160390"/>
    </source>
</evidence>
<dbReference type="EMBL" id="CABFNP030000799">
    <property type="protein sequence ID" value="CAI6087654.1"/>
    <property type="molecule type" value="Genomic_DNA"/>
</dbReference>
<organism evidence="2 3">
    <name type="scientific">Clonostachys chloroleuca</name>
    <dbReference type="NCBI Taxonomy" id="1926264"/>
    <lineage>
        <taxon>Eukaryota</taxon>
        <taxon>Fungi</taxon>
        <taxon>Dikarya</taxon>
        <taxon>Ascomycota</taxon>
        <taxon>Pezizomycotina</taxon>
        <taxon>Sordariomycetes</taxon>
        <taxon>Hypocreomycetidae</taxon>
        <taxon>Hypocreales</taxon>
        <taxon>Bionectriaceae</taxon>
        <taxon>Clonostachys</taxon>
    </lineage>
</organism>
<keyword evidence="3" id="KW-1185">Reference proteome</keyword>
<sequence length="107" mass="11303">MVSVLSCSDTCTSNNDCRSGQLCYSGGKCRNECVGCLEDNDCPLGQACGKLKLRPDSPASDQVANASSTPAPTPPSPRLGSPKRDAEPHEPAIFSSQPYKHKTICCN</sequence>
<evidence type="ECO:0000313" key="2">
    <source>
        <dbReference type="EMBL" id="CAI6087654.1"/>
    </source>
</evidence>
<reference evidence="2" key="1">
    <citation type="submission" date="2023-01" db="EMBL/GenBank/DDBJ databases">
        <authorList>
            <person name="Piombo E."/>
        </authorList>
    </citation>
    <scope>NUCLEOTIDE SEQUENCE</scope>
</reference>
<gene>
    <name evidence="2" type="ORF">CCHLO57077_00008176</name>
</gene>
<evidence type="ECO:0000256" key="1">
    <source>
        <dbReference type="SAM" id="MobiDB-lite"/>
    </source>
</evidence>
<comment type="caution">
    <text evidence="2">The sequence shown here is derived from an EMBL/GenBank/DDBJ whole genome shotgun (WGS) entry which is preliminary data.</text>
</comment>
<protein>
    <submittedName>
        <fullName evidence="2">Uncharacterized protein</fullName>
    </submittedName>
</protein>
<feature type="region of interest" description="Disordered" evidence="1">
    <location>
        <begin position="55"/>
        <end position="107"/>
    </location>
</feature>
<name>A0AA35Q0X5_9HYPO</name>
<dbReference type="Proteomes" id="UP001160390">
    <property type="component" value="Unassembled WGS sequence"/>
</dbReference>
<dbReference type="AlphaFoldDB" id="A0AA35Q0X5"/>
<accession>A0AA35Q0X5</accession>